<name>A0ABW2EW22_9GAMM</name>
<comment type="caution">
    <text evidence="2">The sequence shown here is derived from an EMBL/GenBank/DDBJ whole genome shotgun (WGS) entry which is preliminary data.</text>
</comment>
<sequence>MARTVRARQHDTLDAICYRVYGRTQGITEQVLNANPGLADLGPVLPHGTPVRLPDIAPEPPRRPTVQLWT</sequence>
<organism evidence="2 3">
    <name type="scientific">Halomonas salifodinae</name>
    <dbReference type="NCBI Taxonomy" id="438745"/>
    <lineage>
        <taxon>Bacteria</taxon>
        <taxon>Pseudomonadati</taxon>
        <taxon>Pseudomonadota</taxon>
        <taxon>Gammaproteobacteria</taxon>
        <taxon>Oceanospirillales</taxon>
        <taxon>Halomonadaceae</taxon>
        <taxon>Halomonas</taxon>
    </lineage>
</organism>
<proteinExistence type="predicted"/>
<reference evidence="3" key="1">
    <citation type="journal article" date="2019" name="Int. J. Syst. Evol. Microbiol.">
        <title>The Global Catalogue of Microorganisms (GCM) 10K type strain sequencing project: providing services to taxonomists for standard genome sequencing and annotation.</title>
        <authorList>
            <consortium name="The Broad Institute Genomics Platform"/>
            <consortium name="The Broad Institute Genome Sequencing Center for Infectious Disease"/>
            <person name="Wu L."/>
            <person name="Ma J."/>
        </authorList>
    </citation>
    <scope>NUCLEOTIDE SEQUENCE [LARGE SCALE GENOMIC DNA]</scope>
    <source>
        <strain evidence="3">CGMCC 1.13666</strain>
    </source>
</reference>
<gene>
    <name evidence="2" type="ORF">ACFQH5_11725</name>
</gene>
<accession>A0ABW2EW22</accession>
<dbReference type="EMBL" id="JBHSZP010000023">
    <property type="protein sequence ID" value="MFC7090216.1"/>
    <property type="molecule type" value="Genomic_DNA"/>
</dbReference>
<evidence type="ECO:0000313" key="2">
    <source>
        <dbReference type="EMBL" id="MFC7090216.1"/>
    </source>
</evidence>
<protein>
    <submittedName>
        <fullName evidence="2">Tail protein X</fullName>
    </submittedName>
</protein>
<evidence type="ECO:0000256" key="1">
    <source>
        <dbReference type="SAM" id="MobiDB-lite"/>
    </source>
</evidence>
<evidence type="ECO:0000313" key="3">
    <source>
        <dbReference type="Proteomes" id="UP001596411"/>
    </source>
</evidence>
<dbReference type="RefSeq" id="WP_346064170.1">
    <property type="nucleotide sequence ID" value="NZ_BAAADR010000045.1"/>
</dbReference>
<dbReference type="Pfam" id="PF05489">
    <property type="entry name" value="Phage_tail_X"/>
    <property type="match status" value="1"/>
</dbReference>
<keyword evidence="3" id="KW-1185">Reference proteome</keyword>
<dbReference type="Proteomes" id="UP001596411">
    <property type="component" value="Unassembled WGS sequence"/>
</dbReference>
<feature type="region of interest" description="Disordered" evidence="1">
    <location>
        <begin position="50"/>
        <end position="70"/>
    </location>
</feature>
<dbReference type="InterPro" id="IPR008861">
    <property type="entry name" value="GpX-like"/>
</dbReference>